<evidence type="ECO:0000256" key="4">
    <source>
        <dbReference type="ARBA" id="ARBA00022989"/>
    </source>
</evidence>
<dbReference type="SUPFAM" id="SSF50182">
    <property type="entry name" value="Sm-like ribonucleoproteins"/>
    <property type="match status" value="1"/>
</dbReference>
<dbReference type="SUPFAM" id="SSF82861">
    <property type="entry name" value="Mechanosensitive channel protein MscS (YggB), transmembrane region"/>
    <property type="match status" value="1"/>
</dbReference>
<feature type="domain" description="Mechanosensitive ion channel MscS" evidence="7">
    <location>
        <begin position="104"/>
        <end position="169"/>
    </location>
</feature>
<dbReference type="Gene3D" id="2.30.30.60">
    <property type="match status" value="1"/>
</dbReference>
<dbReference type="InterPro" id="IPR023408">
    <property type="entry name" value="MscS_beta-dom_sf"/>
</dbReference>
<evidence type="ECO:0000256" key="3">
    <source>
        <dbReference type="ARBA" id="ARBA00022692"/>
    </source>
</evidence>
<dbReference type="PANTHER" id="PTHR30221:SF1">
    <property type="entry name" value="SMALL-CONDUCTANCE MECHANOSENSITIVE CHANNEL"/>
    <property type="match status" value="1"/>
</dbReference>
<evidence type="ECO:0000256" key="5">
    <source>
        <dbReference type="ARBA" id="ARBA00023136"/>
    </source>
</evidence>
<evidence type="ECO:0000313" key="9">
    <source>
        <dbReference type="Proteomes" id="UP000479293"/>
    </source>
</evidence>
<evidence type="ECO:0000256" key="1">
    <source>
        <dbReference type="ARBA" id="ARBA00004141"/>
    </source>
</evidence>
<evidence type="ECO:0000313" key="8">
    <source>
        <dbReference type="EMBL" id="MPR36956.1"/>
    </source>
</evidence>
<name>A0A7C9BG60_9BACT</name>
<dbReference type="GO" id="GO:0016020">
    <property type="term" value="C:membrane"/>
    <property type="evidence" value="ECO:0007669"/>
    <property type="project" value="UniProtKB-SubCell"/>
</dbReference>
<evidence type="ECO:0000259" key="7">
    <source>
        <dbReference type="Pfam" id="PF00924"/>
    </source>
</evidence>
<dbReference type="AlphaFoldDB" id="A0A7C9BG60"/>
<dbReference type="InterPro" id="IPR045275">
    <property type="entry name" value="MscS_archaea/bacteria_type"/>
</dbReference>
<protein>
    <submittedName>
        <fullName evidence="8">Mechanosensitive ion channel</fullName>
    </submittedName>
</protein>
<dbReference type="GO" id="GO:0008381">
    <property type="term" value="F:mechanosensitive monoatomic ion channel activity"/>
    <property type="evidence" value="ECO:0007669"/>
    <property type="project" value="InterPro"/>
</dbReference>
<reference evidence="8 9" key="1">
    <citation type="submission" date="2019-10" db="EMBL/GenBank/DDBJ databases">
        <title>Draft Genome Sequence of Cytophagaceae sp. SJW1-29.</title>
        <authorList>
            <person name="Choi A."/>
        </authorList>
    </citation>
    <scope>NUCLEOTIDE SEQUENCE [LARGE SCALE GENOMIC DNA]</scope>
    <source>
        <strain evidence="8 9">SJW1-29</strain>
    </source>
</reference>
<keyword evidence="5 6" id="KW-0472">Membrane</keyword>
<organism evidence="8 9">
    <name type="scientific">Salmonirosea aquatica</name>
    <dbReference type="NCBI Taxonomy" id="2654236"/>
    <lineage>
        <taxon>Bacteria</taxon>
        <taxon>Pseudomonadati</taxon>
        <taxon>Bacteroidota</taxon>
        <taxon>Cytophagia</taxon>
        <taxon>Cytophagales</taxon>
        <taxon>Spirosomataceae</taxon>
        <taxon>Salmonirosea</taxon>
    </lineage>
</organism>
<sequence length="179" mass="19996">MDKTKKIIADSETLIIFGIIVLVTVIIASLIGKYLQRILKRKSEDQNIDSTSFVFLKHIIIATIYFFGLGWALLTLPISENFAHSLFAGAGASTLILGFASQQILSNIMSGAFLIIKKPFKINDIIEIQGNRGRVIELDLHDITIEDEKKDKILIPNSMISNGIIRNVNKNLKEKINTQ</sequence>
<dbReference type="InterPro" id="IPR006685">
    <property type="entry name" value="MscS_channel_2nd"/>
</dbReference>
<comment type="subcellular location">
    <subcellularLocation>
        <location evidence="1">Membrane</location>
        <topology evidence="1">Multi-pass membrane protein</topology>
    </subcellularLocation>
</comment>
<accession>A0A7C9BG60</accession>
<dbReference type="PANTHER" id="PTHR30221">
    <property type="entry name" value="SMALL-CONDUCTANCE MECHANOSENSITIVE CHANNEL"/>
    <property type="match status" value="1"/>
</dbReference>
<keyword evidence="3 6" id="KW-0812">Transmembrane</keyword>
<feature type="transmembrane region" description="Helical" evidence="6">
    <location>
        <begin position="55"/>
        <end position="76"/>
    </location>
</feature>
<dbReference type="InterPro" id="IPR010920">
    <property type="entry name" value="LSM_dom_sf"/>
</dbReference>
<comment type="similarity">
    <text evidence="2">Belongs to the MscS (TC 1.A.23) family.</text>
</comment>
<keyword evidence="9" id="KW-1185">Reference proteome</keyword>
<evidence type="ECO:0000256" key="2">
    <source>
        <dbReference type="ARBA" id="ARBA00008017"/>
    </source>
</evidence>
<dbReference type="InterPro" id="IPR011014">
    <property type="entry name" value="MscS_channel_TM-2"/>
</dbReference>
<dbReference type="EMBL" id="WHLY01000002">
    <property type="protein sequence ID" value="MPR36956.1"/>
    <property type="molecule type" value="Genomic_DNA"/>
</dbReference>
<dbReference type="Proteomes" id="UP000479293">
    <property type="component" value="Unassembled WGS sequence"/>
</dbReference>
<keyword evidence="4 6" id="KW-1133">Transmembrane helix</keyword>
<evidence type="ECO:0000256" key="6">
    <source>
        <dbReference type="SAM" id="Phobius"/>
    </source>
</evidence>
<proteinExistence type="inferred from homology"/>
<dbReference type="RefSeq" id="WP_152765302.1">
    <property type="nucleotide sequence ID" value="NZ_WHLY01000002.1"/>
</dbReference>
<comment type="caution">
    <text evidence="8">The sequence shown here is derived from an EMBL/GenBank/DDBJ whole genome shotgun (WGS) entry which is preliminary data.</text>
</comment>
<dbReference type="Pfam" id="PF00924">
    <property type="entry name" value="MS_channel_2nd"/>
    <property type="match status" value="1"/>
</dbReference>
<feature type="transmembrane region" description="Helical" evidence="6">
    <location>
        <begin position="14"/>
        <end position="35"/>
    </location>
</feature>
<dbReference type="Gene3D" id="1.10.287.1260">
    <property type="match status" value="1"/>
</dbReference>
<gene>
    <name evidence="8" type="ORF">GBK04_27385</name>
</gene>